<comment type="caution">
    <text evidence="2">The sequence shown here is derived from an EMBL/GenBank/DDBJ whole genome shotgun (WGS) entry which is preliminary data.</text>
</comment>
<dbReference type="EMBL" id="BQNB010010867">
    <property type="protein sequence ID" value="GJS82977.1"/>
    <property type="molecule type" value="Genomic_DNA"/>
</dbReference>
<evidence type="ECO:0000256" key="1">
    <source>
        <dbReference type="SAM" id="MobiDB-lite"/>
    </source>
</evidence>
<feature type="region of interest" description="Disordered" evidence="1">
    <location>
        <begin position="115"/>
        <end position="177"/>
    </location>
</feature>
<protein>
    <submittedName>
        <fullName evidence="2">Uncharacterized protein</fullName>
    </submittedName>
</protein>
<dbReference type="Proteomes" id="UP001151760">
    <property type="component" value="Unassembled WGS sequence"/>
</dbReference>
<feature type="compositionally biased region" description="Acidic residues" evidence="1">
    <location>
        <begin position="130"/>
        <end position="173"/>
    </location>
</feature>
<organism evidence="2 3">
    <name type="scientific">Tanacetum coccineum</name>
    <dbReference type="NCBI Taxonomy" id="301880"/>
    <lineage>
        <taxon>Eukaryota</taxon>
        <taxon>Viridiplantae</taxon>
        <taxon>Streptophyta</taxon>
        <taxon>Embryophyta</taxon>
        <taxon>Tracheophyta</taxon>
        <taxon>Spermatophyta</taxon>
        <taxon>Magnoliopsida</taxon>
        <taxon>eudicotyledons</taxon>
        <taxon>Gunneridae</taxon>
        <taxon>Pentapetalae</taxon>
        <taxon>asterids</taxon>
        <taxon>campanulids</taxon>
        <taxon>Asterales</taxon>
        <taxon>Asteraceae</taxon>
        <taxon>Asteroideae</taxon>
        <taxon>Anthemideae</taxon>
        <taxon>Anthemidinae</taxon>
        <taxon>Tanacetum</taxon>
    </lineage>
</organism>
<reference evidence="2" key="1">
    <citation type="journal article" date="2022" name="Int. J. Mol. Sci.">
        <title>Draft Genome of Tanacetum Coccineum: Genomic Comparison of Closely Related Tanacetum-Family Plants.</title>
        <authorList>
            <person name="Yamashiro T."/>
            <person name="Shiraishi A."/>
            <person name="Nakayama K."/>
            <person name="Satake H."/>
        </authorList>
    </citation>
    <scope>NUCLEOTIDE SEQUENCE</scope>
</reference>
<evidence type="ECO:0000313" key="3">
    <source>
        <dbReference type="Proteomes" id="UP001151760"/>
    </source>
</evidence>
<accession>A0ABQ4Z1Q5</accession>
<proteinExistence type="predicted"/>
<evidence type="ECO:0000313" key="2">
    <source>
        <dbReference type="EMBL" id="GJS82977.1"/>
    </source>
</evidence>
<keyword evidence="3" id="KW-1185">Reference proteome</keyword>
<reference evidence="2" key="2">
    <citation type="submission" date="2022-01" db="EMBL/GenBank/DDBJ databases">
        <authorList>
            <person name="Yamashiro T."/>
            <person name="Shiraishi A."/>
            <person name="Satake H."/>
            <person name="Nakayama K."/>
        </authorList>
    </citation>
    <scope>NUCLEOTIDE SEQUENCE</scope>
</reference>
<name>A0ABQ4Z1Q5_9ASTR</name>
<sequence>MFVNNRSMLLDCTLTAAKSPFYHEPLVAIVVNVNVMDRSIETDNPRPELWFHVDHVTHFTFDVLLELLAEYHTFIRAKSVKVLRCDLLDGSRGDIMKMDSDVFCFDANFIRDEPPPPNHMFDFPANDPSSSDDSDEKFEEDPQEEPEEALEEDPEEDHEEAPEEEVEEPEEEPKEAQQIDLDFGLWDEEENEADLIFPYEAEGLPYPLPPVSLDVEPEMNIAGHVLRAIREATREENIILRRKFEDVEIRYTD</sequence>
<gene>
    <name evidence="2" type="ORF">Tco_0749518</name>
</gene>